<evidence type="ECO:0000256" key="1">
    <source>
        <dbReference type="ARBA" id="ARBA00008769"/>
    </source>
</evidence>
<sequence length="640" mass="67372">MSKILWKSLLLSPAILGATLVVSSSAIALEQPQQAEGQQDTAQAPATDYVVAITDNTDNTVEQNTTVSAQIINPSATQPQTVAVTQVSPAPITVAQATTAPVVPATAPEATSVESLDELNRYSNEGRGNVNSVAQVTSVSQLSDVQPTDWAFQALQSLVERYGVIAGYPDGTYRGNRAMTRYEFAAGLNAALDRVNELIAAGTADMVRREDLATLQRLQEEFAAELATLRGRVDALEAQTAELEANQFSTTTKLVGEAIVAVTDTFGDDVEDNTVLQNRVRLDFQTSFGGSDVLHTRLSTGNAQPFSFSAYNPAVTPFKTFEGTQTFNVSPNFENDVFVDWLAYDFPLFGQARGYIAAVGGIHSDYAATTNPYFEDYDGGRGALSTFAQQNPIYRIGGGAGAGLTLAFGGSGVLRPSSLTVGYLADNASDPALGAGLADGDYAALAQLNFNLGDRVALAATYVHGYHTTGNGIFDIGGSFDSSGQSAGPIVGTIQANNPSALLPTGDVPTVTNSYGVSAALRLSDRISLSGFGTYTNATLLGRGNGDIWTFGGGVAFPDLGKEGNLLGIFAGVEPTLRGLDAPGVVGFERDYGLHVEGFYRYQLTDNVSITPGVIWLSSPGQNNDNSDVVIGTLRTTFNF</sequence>
<evidence type="ECO:0000259" key="4">
    <source>
        <dbReference type="PROSITE" id="PS51272"/>
    </source>
</evidence>
<dbReference type="Proteomes" id="UP000651156">
    <property type="component" value="Unassembled WGS sequence"/>
</dbReference>
<comment type="similarity">
    <text evidence="1 2">Belongs to the OprB family.</text>
</comment>
<protein>
    <submittedName>
        <fullName evidence="5">Iron uptake porin</fullName>
    </submittedName>
</protein>
<dbReference type="InterPro" id="IPR047684">
    <property type="entry name" value="Por_som-like"/>
</dbReference>
<keyword evidence="3" id="KW-0175">Coiled coil</keyword>
<dbReference type="RefSeq" id="WP_193932817.1">
    <property type="nucleotide sequence ID" value="NZ_CAWPMZ010000069.1"/>
</dbReference>
<gene>
    <name evidence="5" type="ORF">IQ230_15330</name>
</gene>
<dbReference type="InterPro" id="IPR051465">
    <property type="entry name" value="Cell_Envelope_Struct_Comp"/>
</dbReference>
<dbReference type="Pfam" id="PF00395">
    <property type="entry name" value="SLH"/>
    <property type="match status" value="1"/>
</dbReference>
<dbReference type="PANTHER" id="PTHR43308:SF1">
    <property type="entry name" value="OUTER MEMBRANE PROTEIN ALPHA"/>
    <property type="match status" value="1"/>
</dbReference>
<accession>A0ABR9UVU2</accession>
<evidence type="ECO:0000256" key="3">
    <source>
        <dbReference type="SAM" id="Coils"/>
    </source>
</evidence>
<dbReference type="InterPro" id="IPR038673">
    <property type="entry name" value="OprB_sf"/>
</dbReference>
<dbReference type="Gene3D" id="2.40.160.180">
    <property type="entry name" value="Carbohydrate-selective porin OprB"/>
    <property type="match status" value="1"/>
</dbReference>
<dbReference type="EMBL" id="JADEWN010000037">
    <property type="protein sequence ID" value="MBE9191695.1"/>
    <property type="molecule type" value="Genomic_DNA"/>
</dbReference>
<proteinExistence type="inferred from homology"/>
<evidence type="ECO:0000313" key="5">
    <source>
        <dbReference type="EMBL" id="MBE9191695.1"/>
    </source>
</evidence>
<evidence type="ECO:0000313" key="6">
    <source>
        <dbReference type="Proteomes" id="UP000651156"/>
    </source>
</evidence>
<comment type="caution">
    <text evidence="5">The sequence shown here is derived from an EMBL/GenBank/DDBJ whole genome shotgun (WGS) entry which is preliminary data.</text>
</comment>
<feature type="domain" description="SLH" evidence="4">
    <location>
        <begin position="138"/>
        <end position="202"/>
    </location>
</feature>
<evidence type="ECO:0000256" key="2">
    <source>
        <dbReference type="RuleBase" id="RU363072"/>
    </source>
</evidence>
<dbReference type="NCBIfam" id="NF033921">
    <property type="entry name" value="por_somb"/>
    <property type="match status" value="1"/>
</dbReference>
<dbReference type="InterPro" id="IPR007049">
    <property type="entry name" value="Carb-sel_porin_OprB"/>
</dbReference>
<dbReference type="Pfam" id="PF04966">
    <property type="entry name" value="OprB"/>
    <property type="match status" value="1"/>
</dbReference>
<dbReference type="InterPro" id="IPR001119">
    <property type="entry name" value="SLH_dom"/>
</dbReference>
<dbReference type="PANTHER" id="PTHR43308">
    <property type="entry name" value="OUTER MEMBRANE PROTEIN ALPHA-RELATED"/>
    <property type="match status" value="1"/>
</dbReference>
<reference evidence="5 6" key="1">
    <citation type="submission" date="2020-10" db="EMBL/GenBank/DDBJ databases">
        <authorList>
            <person name="Castelo-Branco R."/>
            <person name="Eusebio N."/>
            <person name="Adriana R."/>
            <person name="Vieira A."/>
            <person name="Brugerolle De Fraissinette N."/>
            <person name="Rezende De Castro R."/>
            <person name="Schneider M.P."/>
            <person name="Vasconcelos V."/>
            <person name="Leao P.N."/>
        </authorList>
    </citation>
    <scope>NUCLEOTIDE SEQUENCE [LARGE SCALE GENOMIC DNA]</scope>
    <source>
        <strain evidence="5 6">LEGE 06123</strain>
    </source>
</reference>
<organism evidence="5 6">
    <name type="scientific">Gloeocapsopsis crepidinum LEGE 06123</name>
    <dbReference type="NCBI Taxonomy" id="588587"/>
    <lineage>
        <taxon>Bacteria</taxon>
        <taxon>Bacillati</taxon>
        <taxon>Cyanobacteriota</taxon>
        <taxon>Cyanophyceae</taxon>
        <taxon>Oscillatoriophycideae</taxon>
        <taxon>Chroococcales</taxon>
        <taxon>Chroococcaceae</taxon>
        <taxon>Gloeocapsopsis</taxon>
    </lineage>
</organism>
<keyword evidence="6" id="KW-1185">Reference proteome</keyword>
<dbReference type="PROSITE" id="PS51272">
    <property type="entry name" value="SLH"/>
    <property type="match status" value="1"/>
</dbReference>
<name>A0ABR9UVU2_9CHRO</name>
<feature type="signal peptide" evidence="2">
    <location>
        <begin position="1"/>
        <end position="28"/>
    </location>
</feature>
<keyword evidence="2" id="KW-0732">Signal</keyword>
<feature type="coiled-coil region" evidence="3">
    <location>
        <begin position="219"/>
        <end position="246"/>
    </location>
</feature>
<feature type="chain" id="PRO_5044991194" evidence="2">
    <location>
        <begin position="29"/>
        <end position="640"/>
    </location>
</feature>